<evidence type="ECO:0000256" key="5">
    <source>
        <dbReference type="ARBA" id="ARBA00022496"/>
    </source>
</evidence>
<dbReference type="GO" id="GO:0005886">
    <property type="term" value="C:plasma membrane"/>
    <property type="evidence" value="ECO:0007669"/>
    <property type="project" value="UniProtKB-SubCell"/>
</dbReference>
<dbReference type="InterPro" id="IPR027417">
    <property type="entry name" value="P-loop_NTPase"/>
</dbReference>
<evidence type="ECO:0000256" key="3">
    <source>
        <dbReference type="ARBA" id="ARBA00022448"/>
    </source>
</evidence>
<feature type="domain" description="ABC transporter" evidence="11">
    <location>
        <begin position="6"/>
        <end position="242"/>
    </location>
</feature>
<accession>A0A533I936</accession>
<dbReference type="SMART" id="SM00382">
    <property type="entry name" value="AAA"/>
    <property type="match status" value="1"/>
</dbReference>
<dbReference type="InterPro" id="IPR051535">
    <property type="entry name" value="Siderophore_ABC-ATPase"/>
</dbReference>
<evidence type="ECO:0000256" key="4">
    <source>
        <dbReference type="ARBA" id="ARBA00022475"/>
    </source>
</evidence>
<keyword evidence="8" id="KW-0408">Iron</keyword>
<dbReference type="PROSITE" id="PS50893">
    <property type="entry name" value="ABC_TRANSPORTER_2"/>
    <property type="match status" value="1"/>
</dbReference>
<dbReference type="InterPro" id="IPR003593">
    <property type="entry name" value="AAA+_ATPase"/>
</dbReference>
<dbReference type="Proteomes" id="UP000315344">
    <property type="component" value="Unassembled WGS sequence"/>
</dbReference>
<keyword evidence="6" id="KW-0547">Nucleotide-binding</keyword>
<dbReference type="InterPro" id="IPR017871">
    <property type="entry name" value="ABC_transporter-like_CS"/>
</dbReference>
<evidence type="ECO:0000256" key="10">
    <source>
        <dbReference type="ARBA" id="ARBA00023136"/>
    </source>
</evidence>
<comment type="similarity">
    <text evidence="2">Belongs to the ABC transporter superfamily.</text>
</comment>
<dbReference type="InterPro" id="IPR003439">
    <property type="entry name" value="ABC_transporter-like_ATP-bd"/>
</dbReference>
<comment type="caution">
    <text evidence="12">The sequence shown here is derived from an EMBL/GenBank/DDBJ whole genome shotgun (WGS) entry which is preliminary data.</text>
</comment>
<evidence type="ECO:0000313" key="12">
    <source>
        <dbReference type="EMBL" id="TKW66178.1"/>
    </source>
</evidence>
<keyword evidence="9" id="KW-0406">Ion transport</keyword>
<evidence type="ECO:0000259" key="11">
    <source>
        <dbReference type="PROSITE" id="PS50893"/>
    </source>
</evidence>
<dbReference type="SUPFAM" id="SSF52540">
    <property type="entry name" value="P-loop containing nucleoside triphosphate hydrolases"/>
    <property type="match status" value="1"/>
</dbReference>
<reference evidence="12 13" key="1">
    <citation type="journal article" date="2017" name="Nat. Commun.">
        <title>In situ click chemistry generation of cyclooxygenase-2 inhibitors.</title>
        <authorList>
            <person name="Bhardwaj A."/>
            <person name="Kaur J."/>
            <person name="Wuest M."/>
            <person name="Wuest F."/>
        </authorList>
    </citation>
    <scope>NUCLEOTIDE SEQUENCE [LARGE SCALE GENOMIC DNA]</scope>
    <source>
        <strain evidence="12">S2_012_000_R3_94</strain>
    </source>
</reference>
<dbReference type="Pfam" id="PF00005">
    <property type="entry name" value="ABC_tran"/>
    <property type="match status" value="1"/>
</dbReference>
<keyword evidence="5" id="KW-0410">Iron transport</keyword>
<name>A0A533I936_PARDE</name>
<dbReference type="FunFam" id="3.40.50.300:FF:000134">
    <property type="entry name" value="Iron-enterobactin ABC transporter ATP-binding protein"/>
    <property type="match status" value="1"/>
</dbReference>
<evidence type="ECO:0000256" key="6">
    <source>
        <dbReference type="ARBA" id="ARBA00022741"/>
    </source>
</evidence>
<dbReference type="CDD" id="cd03214">
    <property type="entry name" value="ABC_Iron-Siderophores_B12_Hemin"/>
    <property type="match status" value="1"/>
</dbReference>
<keyword evidence="10" id="KW-0472">Membrane</keyword>
<keyword evidence="7 12" id="KW-0067">ATP-binding</keyword>
<sequence>MDKSLFQLEKVVTGYGRDPVIDGLDLDLPAGKVIALCGPNGSGKSTVLRALRRLLPLRKGHAALHDRPLRDWPEKELARSLAMLSQSPEAPAEMTVAELAMLGRYAHRKPLAGPSAADRRACADALTATGLADHANTPLGALSGGQKQRAWIAMVLAQESGTILLDEPTNHLDVSHAMEVLELVRRLNRESRHSIVVVLHDLNLAARYADHVVLFDAGRVIAEGPVAEVLTEPLLSQVYGIDLRILHPEGLDYPIIVPLQVRGAVSGQVSG</sequence>
<evidence type="ECO:0000256" key="8">
    <source>
        <dbReference type="ARBA" id="ARBA00023004"/>
    </source>
</evidence>
<keyword evidence="3" id="KW-0813">Transport</keyword>
<keyword evidence="4" id="KW-1003">Cell membrane</keyword>
<protein>
    <submittedName>
        <fullName evidence="12">ABC transporter ATP-binding protein</fullName>
    </submittedName>
</protein>
<gene>
    <name evidence="12" type="ORF">DI616_11880</name>
</gene>
<dbReference type="GO" id="GO:0005524">
    <property type="term" value="F:ATP binding"/>
    <property type="evidence" value="ECO:0007669"/>
    <property type="project" value="UniProtKB-KW"/>
</dbReference>
<dbReference type="Gene3D" id="3.40.50.300">
    <property type="entry name" value="P-loop containing nucleotide triphosphate hydrolases"/>
    <property type="match status" value="1"/>
</dbReference>
<evidence type="ECO:0000313" key="13">
    <source>
        <dbReference type="Proteomes" id="UP000315344"/>
    </source>
</evidence>
<dbReference type="AlphaFoldDB" id="A0A533I936"/>
<evidence type="ECO:0000256" key="7">
    <source>
        <dbReference type="ARBA" id="ARBA00022840"/>
    </source>
</evidence>
<dbReference type="PROSITE" id="PS00211">
    <property type="entry name" value="ABC_TRANSPORTER_1"/>
    <property type="match status" value="1"/>
</dbReference>
<evidence type="ECO:0000256" key="9">
    <source>
        <dbReference type="ARBA" id="ARBA00023065"/>
    </source>
</evidence>
<evidence type="ECO:0000256" key="1">
    <source>
        <dbReference type="ARBA" id="ARBA00004202"/>
    </source>
</evidence>
<dbReference type="GO" id="GO:0006826">
    <property type="term" value="P:iron ion transport"/>
    <property type="evidence" value="ECO:0007669"/>
    <property type="project" value="UniProtKB-KW"/>
</dbReference>
<comment type="subcellular location">
    <subcellularLocation>
        <location evidence="1">Cell membrane</location>
        <topology evidence="1">Peripheral membrane protein</topology>
    </subcellularLocation>
</comment>
<dbReference type="EMBL" id="VAFL01000008">
    <property type="protein sequence ID" value="TKW66178.1"/>
    <property type="molecule type" value="Genomic_DNA"/>
</dbReference>
<evidence type="ECO:0000256" key="2">
    <source>
        <dbReference type="ARBA" id="ARBA00005417"/>
    </source>
</evidence>
<organism evidence="12 13">
    <name type="scientific">Paracoccus denitrificans</name>
    <dbReference type="NCBI Taxonomy" id="266"/>
    <lineage>
        <taxon>Bacteria</taxon>
        <taxon>Pseudomonadati</taxon>
        <taxon>Pseudomonadota</taxon>
        <taxon>Alphaproteobacteria</taxon>
        <taxon>Rhodobacterales</taxon>
        <taxon>Paracoccaceae</taxon>
        <taxon>Paracoccus</taxon>
    </lineage>
</organism>
<dbReference type="GO" id="GO:0016887">
    <property type="term" value="F:ATP hydrolysis activity"/>
    <property type="evidence" value="ECO:0007669"/>
    <property type="project" value="InterPro"/>
</dbReference>
<dbReference type="PANTHER" id="PTHR42771:SF2">
    <property type="entry name" value="IRON(3+)-HYDROXAMATE IMPORT ATP-BINDING PROTEIN FHUC"/>
    <property type="match status" value="1"/>
</dbReference>
<dbReference type="PANTHER" id="PTHR42771">
    <property type="entry name" value="IRON(3+)-HYDROXAMATE IMPORT ATP-BINDING PROTEIN FHUC"/>
    <property type="match status" value="1"/>
</dbReference>
<proteinExistence type="inferred from homology"/>